<sequence length="508" mass="56743">MDSTQEKLVESLRKALSRVSMLAEGNNPELDAILQNIRANLSKADDPRVVQSALKTIEPYILKFDDERLERAQAFRNALHEMMDSLEGLPDKQLPLSEKKALEADIRAHWQSVSNWPSLLAKTTILIQTTLASPPKEPKKNIFTRILGGRKAGKQSDGPTSPEIMAHVSHTLAGLLTNIALSDEYEEQILDLKNALTGNQDLNQLPGLLDEVINLILIAVGKTQEDLTSYLSQLNKQLASINASIVNNYKVQKNISTGRKSFGDELKQHVVNTHSDVNNATDLDALKSLISDRMNTITETMTRYQSKMIEQEKHAAQSISLLRSKVNRMEKDASSLRNDIQQKIAQAMSDTLTGLPNRAAYQDAIFPLLTAASQSKQPLCMAICDIDYFKMINDNWGHLAGDKVLRIIPQQMQNTLKSGHLLFRYGGEEFVILFPMSTIDQAYETCQKIRQAIEVTPFNMNGEPVSITISIGVSLFDGKESHDELFDRADKNLYQAKADGRNTVIRDI</sequence>
<dbReference type="InterPro" id="IPR050469">
    <property type="entry name" value="Diguanylate_Cyclase"/>
</dbReference>
<evidence type="ECO:0000256" key="1">
    <source>
        <dbReference type="ARBA" id="ARBA00001946"/>
    </source>
</evidence>
<dbReference type="Pfam" id="PF20975">
    <property type="entry name" value="DGCcoil"/>
    <property type="match status" value="1"/>
</dbReference>
<dbReference type="CDD" id="cd01949">
    <property type="entry name" value="GGDEF"/>
    <property type="match status" value="1"/>
</dbReference>
<proteinExistence type="predicted"/>
<dbReference type="SMART" id="SM00267">
    <property type="entry name" value="GGDEF"/>
    <property type="match status" value="1"/>
</dbReference>
<feature type="domain" description="GGDEF" evidence="5">
    <location>
        <begin position="377"/>
        <end position="508"/>
    </location>
</feature>
<name>A0A370U6H3_9GAMM</name>
<comment type="caution">
    <text evidence="6">The sequence shown here is derived from an EMBL/GenBank/DDBJ whole genome shotgun (WGS) entry which is preliminary data.</text>
</comment>
<dbReference type="OrthoDB" id="9812260at2"/>
<dbReference type="PANTHER" id="PTHR45138">
    <property type="entry name" value="REGULATORY COMPONENTS OF SENSORY TRANSDUCTION SYSTEM"/>
    <property type="match status" value="1"/>
</dbReference>
<dbReference type="PANTHER" id="PTHR45138:SF9">
    <property type="entry name" value="DIGUANYLATE CYCLASE DGCM-RELATED"/>
    <property type="match status" value="1"/>
</dbReference>
<evidence type="ECO:0000256" key="3">
    <source>
        <dbReference type="ARBA" id="ARBA00034247"/>
    </source>
</evidence>
<reference evidence="6 7" key="1">
    <citation type="submission" date="2018-06" db="EMBL/GenBank/DDBJ databases">
        <title>Marinomonas sp. YLB-05 draft genome sequence.</title>
        <authorList>
            <person name="Yu L."/>
            <person name="Tang X."/>
        </authorList>
    </citation>
    <scope>NUCLEOTIDE SEQUENCE [LARGE SCALE GENOMIC DNA]</scope>
    <source>
        <strain evidence="6 7">YLB-05</strain>
    </source>
</reference>
<evidence type="ECO:0000313" key="7">
    <source>
        <dbReference type="Proteomes" id="UP000254326"/>
    </source>
</evidence>
<dbReference type="GO" id="GO:1902201">
    <property type="term" value="P:negative regulation of bacterial-type flagellum-dependent cell motility"/>
    <property type="evidence" value="ECO:0007669"/>
    <property type="project" value="TreeGrafter"/>
</dbReference>
<gene>
    <name evidence="6" type="ORF">DN730_15370</name>
</gene>
<dbReference type="NCBIfam" id="TIGR00254">
    <property type="entry name" value="GGDEF"/>
    <property type="match status" value="1"/>
</dbReference>
<keyword evidence="7" id="KW-1185">Reference proteome</keyword>
<dbReference type="Gene3D" id="3.30.70.270">
    <property type="match status" value="1"/>
</dbReference>
<dbReference type="AlphaFoldDB" id="A0A370U6H3"/>
<evidence type="ECO:0000259" key="5">
    <source>
        <dbReference type="PROSITE" id="PS50887"/>
    </source>
</evidence>
<dbReference type="Proteomes" id="UP000254326">
    <property type="component" value="Unassembled WGS sequence"/>
</dbReference>
<comment type="catalytic activity">
    <reaction evidence="3">
        <text>2 GTP = 3',3'-c-di-GMP + 2 diphosphate</text>
        <dbReference type="Rhea" id="RHEA:24898"/>
        <dbReference type="ChEBI" id="CHEBI:33019"/>
        <dbReference type="ChEBI" id="CHEBI:37565"/>
        <dbReference type="ChEBI" id="CHEBI:58805"/>
        <dbReference type="EC" id="2.7.7.65"/>
    </reaction>
</comment>
<dbReference type="Pfam" id="PF00990">
    <property type="entry name" value="GGDEF"/>
    <property type="match status" value="1"/>
</dbReference>
<evidence type="ECO:0000256" key="2">
    <source>
        <dbReference type="ARBA" id="ARBA00012528"/>
    </source>
</evidence>
<keyword evidence="4" id="KW-0175">Coiled coil</keyword>
<dbReference type="SUPFAM" id="SSF55073">
    <property type="entry name" value="Nucleotide cyclase"/>
    <property type="match status" value="1"/>
</dbReference>
<dbReference type="GO" id="GO:0043709">
    <property type="term" value="P:cell adhesion involved in single-species biofilm formation"/>
    <property type="evidence" value="ECO:0007669"/>
    <property type="project" value="TreeGrafter"/>
</dbReference>
<dbReference type="InterPro" id="IPR000160">
    <property type="entry name" value="GGDEF_dom"/>
</dbReference>
<dbReference type="GO" id="GO:0005886">
    <property type="term" value="C:plasma membrane"/>
    <property type="evidence" value="ECO:0007669"/>
    <property type="project" value="TreeGrafter"/>
</dbReference>
<dbReference type="InterPro" id="IPR043128">
    <property type="entry name" value="Rev_trsase/Diguanyl_cyclase"/>
</dbReference>
<dbReference type="InterPro" id="IPR048516">
    <property type="entry name" value="DGCcoil"/>
</dbReference>
<accession>A0A370U6H3</accession>
<comment type="cofactor">
    <cofactor evidence="1">
        <name>Mg(2+)</name>
        <dbReference type="ChEBI" id="CHEBI:18420"/>
    </cofactor>
</comment>
<evidence type="ECO:0000313" key="6">
    <source>
        <dbReference type="EMBL" id="RDL43353.1"/>
    </source>
</evidence>
<dbReference type="SUPFAM" id="SSF48371">
    <property type="entry name" value="ARM repeat"/>
    <property type="match status" value="1"/>
</dbReference>
<feature type="coiled-coil region" evidence="4">
    <location>
        <begin position="319"/>
        <end position="346"/>
    </location>
</feature>
<dbReference type="EMBL" id="QKRA01000008">
    <property type="protein sequence ID" value="RDL43353.1"/>
    <property type="molecule type" value="Genomic_DNA"/>
</dbReference>
<dbReference type="FunFam" id="3.30.70.270:FF:000001">
    <property type="entry name" value="Diguanylate cyclase domain protein"/>
    <property type="match status" value="1"/>
</dbReference>
<dbReference type="PROSITE" id="PS50887">
    <property type="entry name" value="GGDEF"/>
    <property type="match status" value="1"/>
</dbReference>
<dbReference type="GO" id="GO:0052621">
    <property type="term" value="F:diguanylate cyclase activity"/>
    <property type="evidence" value="ECO:0007669"/>
    <property type="project" value="UniProtKB-EC"/>
</dbReference>
<dbReference type="InterPro" id="IPR029787">
    <property type="entry name" value="Nucleotide_cyclase"/>
</dbReference>
<organism evidence="6 7">
    <name type="scientific">Marinomonas piezotolerans</name>
    <dbReference type="NCBI Taxonomy" id="2213058"/>
    <lineage>
        <taxon>Bacteria</taxon>
        <taxon>Pseudomonadati</taxon>
        <taxon>Pseudomonadota</taxon>
        <taxon>Gammaproteobacteria</taxon>
        <taxon>Oceanospirillales</taxon>
        <taxon>Oceanospirillaceae</taxon>
        <taxon>Marinomonas</taxon>
    </lineage>
</organism>
<dbReference type="RefSeq" id="WP_115469033.1">
    <property type="nucleotide sequence ID" value="NZ_QKRA01000008.1"/>
</dbReference>
<dbReference type="EC" id="2.7.7.65" evidence="2"/>
<evidence type="ECO:0000256" key="4">
    <source>
        <dbReference type="SAM" id="Coils"/>
    </source>
</evidence>
<dbReference type="InterPro" id="IPR016024">
    <property type="entry name" value="ARM-type_fold"/>
</dbReference>
<protein>
    <recommendedName>
        <fullName evidence="2">diguanylate cyclase</fullName>
        <ecNumber evidence="2">2.7.7.65</ecNumber>
    </recommendedName>
</protein>